<comment type="caution">
    <text evidence="1">The sequence shown here is derived from an EMBL/GenBank/DDBJ whole genome shotgun (WGS) entry which is preliminary data.</text>
</comment>
<gene>
    <name evidence="1" type="ORF">ACFFHU_07995</name>
</gene>
<protein>
    <submittedName>
        <fullName evidence="1">Uncharacterized protein</fullName>
    </submittedName>
</protein>
<keyword evidence="2" id="KW-1185">Reference proteome</keyword>
<dbReference type="RefSeq" id="WP_377337048.1">
    <property type="nucleotide sequence ID" value="NZ_JBHLUE010000004.1"/>
</dbReference>
<proteinExistence type="predicted"/>
<dbReference type="Proteomes" id="UP001589894">
    <property type="component" value="Unassembled WGS sequence"/>
</dbReference>
<reference evidence="1 2" key="1">
    <citation type="submission" date="2024-09" db="EMBL/GenBank/DDBJ databases">
        <authorList>
            <person name="Sun Q."/>
            <person name="Mori K."/>
        </authorList>
    </citation>
    <scope>NUCLEOTIDE SEQUENCE [LARGE SCALE GENOMIC DNA]</scope>
    <source>
        <strain evidence="1 2">TBRC 2205</strain>
    </source>
</reference>
<sequence length="343" mass="36912">MGEIVFLGEISCPSGELVIVDGGTLGMWSGRRSPGELDPRGLGIDDPQLIADISGSVDYVVVGPDAGNAAASFARRPTPYHYDIPASRAAEWADQFAQHCHAHGWNASVQTEAVQVPHRERAHRCAVERLAGFRVFGLPAVAIDGLPTTAAVRVEARRSDGPWHGWSEMTVRVRDTPVAATTDVGSVGVDAARLAFADADALTHWHHDEPLDGLADVAFWGGTAAATAAAEFSADRLTKAGDEGSYGWTNLPIRSALQRARTIEVWKNAEPSRRMALDFRPHSHHWQVMQQVRASDNETGSVTIGDAQILFAMTSWGDGVFPVHADRDAAGDLVSLRVTLTEQ</sequence>
<organism evidence="1 2">
    <name type="scientific">Plantactinospora siamensis</name>
    <dbReference type="NCBI Taxonomy" id="555372"/>
    <lineage>
        <taxon>Bacteria</taxon>
        <taxon>Bacillati</taxon>
        <taxon>Actinomycetota</taxon>
        <taxon>Actinomycetes</taxon>
        <taxon>Micromonosporales</taxon>
        <taxon>Micromonosporaceae</taxon>
        <taxon>Plantactinospora</taxon>
    </lineage>
</organism>
<dbReference type="EMBL" id="JBHLUE010000004">
    <property type="protein sequence ID" value="MFC0564108.1"/>
    <property type="molecule type" value="Genomic_DNA"/>
</dbReference>
<evidence type="ECO:0000313" key="1">
    <source>
        <dbReference type="EMBL" id="MFC0564108.1"/>
    </source>
</evidence>
<evidence type="ECO:0000313" key="2">
    <source>
        <dbReference type="Proteomes" id="UP001589894"/>
    </source>
</evidence>
<name>A0ABV6NVN2_9ACTN</name>
<accession>A0ABV6NVN2</accession>